<dbReference type="Proteomes" id="UP000553756">
    <property type="component" value="Unassembled WGS sequence"/>
</dbReference>
<dbReference type="InterPro" id="IPR016195">
    <property type="entry name" value="Pol/histidinol_Pase-like"/>
</dbReference>
<dbReference type="CDD" id="cd07438">
    <property type="entry name" value="PHP_HisPPase_AMP"/>
    <property type="match status" value="1"/>
</dbReference>
<dbReference type="SMART" id="SM00481">
    <property type="entry name" value="POLIIIAc"/>
    <property type="match status" value="1"/>
</dbReference>
<gene>
    <name evidence="2" type="ORF">G1C94_0458</name>
</gene>
<comment type="caution">
    <text evidence="2">The sequence shown here is derived from an EMBL/GenBank/DDBJ whole genome shotgun (WGS) entry which is preliminary data.</text>
</comment>
<keyword evidence="3" id="KW-1185">Reference proteome</keyword>
<dbReference type="PANTHER" id="PTHR42924:SF3">
    <property type="entry name" value="POLYMERASE_HISTIDINOL PHOSPHATASE N-TERMINAL DOMAIN-CONTAINING PROTEIN"/>
    <property type="match status" value="1"/>
</dbReference>
<dbReference type="PANTHER" id="PTHR42924">
    <property type="entry name" value="EXONUCLEASE"/>
    <property type="match status" value="1"/>
</dbReference>
<reference evidence="2 3" key="1">
    <citation type="submission" date="2020-02" db="EMBL/GenBank/DDBJ databases">
        <title>Characterization of phylogenetic diversity of novel bifidobacterial species isolated in Czech ZOOs.</title>
        <authorList>
            <person name="Lugli G.A."/>
            <person name="Vera N.B."/>
            <person name="Ventura M."/>
        </authorList>
    </citation>
    <scope>NUCLEOTIDE SEQUENCE [LARGE SCALE GENOMIC DNA]</scope>
    <source>
        <strain evidence="2 3">DSM 109963</strain>
    </source>
</reference>
<dbReference type="InterPro" id="IPR004013">
    <property type="entry name" value="PHP_dom"/>
</dbReference>
<dbReference type="Pfam" id="PF02811">
    <property type="entry name" value="PHP"/>
    <property type="match status" value="1"/>
</dbReference>
<feature type="domain" description="Polymerase/histidinol phosphatase N-terminal" evidence="1">
    <location>
        <begin position="24"/>
        <end position="89"/>
    </location>
</feature>
<name>A0ABX1SYG1_9BIFI</name>
<evidence type="ECO:0000313" key="3">
    <source>
        <dbReference type="Proteomes" id="UP000553756"/>
    </source>
</evidence>
<proteinExistence type="predicted"/>
<protein>
    <submittedName>
        <fullName evidence="2">PHP domain-containing protein</fullName>
    </submittedName>
</protein>
<accession>A0ABX1SYG1</accession>
<dbReference type="Gene3D" id="1.10.150.650">
    <property type="match status" value="1"/>
</dbReference>
<dbReference type="InterPro" id="IPR052018">
    <property type="entry name" value="PHP_domain"/>
</dbReference>
<sequence>MAGCGYDGDMTHFQMPTEPPLVGWDIHCHTVFSDGTQTPASLVDEAKRRGLRGVGISDHDTSAGWPDARQAALEASMPLLRGTEITAVDGDVSVHVLGLQYDPHNAHITKLFDDTRAARLKRTQRMVQRLAEDYPISWQSVLAQVKEGERTTVGRPHIADALVAAGVYRTRGEAFAGEVSASSKYYIPTPSPSTREVVRAVSEAGGVSIIAHAGDASRNRLLLSDERIAALADEGLAGLEVWHRGNSPEQRARLLDLARRFGLLVTGGSDWHGAGKPNELGENLTDEATIAEIVRRGALPLD</sequence>
<dbReference type="EMBL" id="JAAIIJ010000004">
    <property type="protein sequence ID" value="NMN01837.1"/>
    <property type="molecule type" value="Genomic_DNA"/>
</dbReference>
<evidence type="ECO:0000259" key="1">
    <source>
        <dbReference type="SMART" id="SM00481"/>
    </source>
</evidence>
<organism evidence="2 3">
    <name type="scientific">Bifidobacterium panos</name>
    <dbReference type="NCBI Taxonomy" id="2675321"/>
    <lineage>
        <taxon>Bacteria</taxon>
        <taxon>Bacillati</taxon>
        <taxon>Actinomycetota</taxon>
        <taxon>Actinomycetes</taxon>
        <taxon>Bifidobacteriales</taxon>
        <taxon>Bifidobacteriaceae</taxon>
        <taxon>Bifidobacterium</taxon>
    </lineage>
</organism>
<evidence type="ECO:0000313" key="2">
    <source>
        <dbReference type="EMBL" id="NMN01837.1"/>
    </source>
</evidence>
<dbReference type="SUPFAM" id="SSF89550">
    <property type="entry name" value="PHP domain-like"/>
    <property type="match status" value="1"/>
</dbReference>
<dbReference type="Gene3D" id="3.20.20.140">
    <property type="entry name" value="Metal-dependent hydrolases"/>
    <property type="match status" value="1"/>
</dbReference>
<dbReference type="InterPro" id="IPR003141">
    <property type="entry name" value="Pol/His_phosphatase_N"/>
</dbReference>